<gene>
    <name evidence="2" type="ORF">CANINC_000558</name>
</gene>
<reference evidence="2 3" key="1">
    <citation type="journal article" date="2019" name="Front. Genet.">
        <title>Whole-Genome Sequencing of the Opportunistic Yeast Pathogen Candida inconspicua Uncovers Its Hybrid Origin.</title>
        <authorList>
            <person name="Mixao V."/>
            <person name="Hansen A.P."/>
            <person name="Saus E."/>
            <person name="Boekhout T."/>
            <person name="Lass-Florl C."/>
            <person name="Gabaldon T."/>
        </authorList>
    </citation>
    <scope>NUCLEOTIDE SEQUENCE [LARGE SCALE GENOMIC DNA]</scope>
    <source>
        <strain evidence="2 3">CBS 180</strain>
    </source>
</reference>
<feature type="region of interest" description="Disordered" evidence="1">
    <location>
        <begin position="27"/>
        <end position="55"/>
    </location>
</feature>
<feature type="compositionally biased region" description="Polar residues" evidence="1">
    <location>
        <begin position="40"/>
        <end position="55"/>
    </location>
</feature>
<organism evidence="2 3">
    <name type="scientific">Pichia inconspicua</name>
    <dbReference type="NCBI Taxonomy" id="52247"/>
    <lineage>
        <taxon>Eukaryota</taxon>
        <taxon>Fungi</taxon>
        <taxon>Dikarya</taxon>
        <taxon>Ascomycota</taxon>
        <taxon>Saccharomycotina</taxon>
        <taxon>Pichiomycetes</taxon>
        <taxon>Pichiales</taxon>
        <taxon>Pichiaceae</taxon>
        <taxon>Pichia</taxon>
    </lineage>
</organism>
<keyword evidence="3" id="KW-1185">Reference proteome</keyword>
<name>A0A4T0X608_9ASCO</name>
<sequence length="108" mass="12204">MHEFLFHQTMFDIDGNTSNQLGDSYLDAPVSNSTEEDITETSTVTDTNNDFSSEYLSPDETTQIRVINDKFDSTYLPMIAESYSKIGKLSQTDKYKTLISIAPNLDFV</sequence>
<dbReference type="AlphaFoldDB" id="A0A4T0X608"/>
<evidence type="ECO:0000313" key="3">
    <source>
        <dbReference type="Proteomes" id="UP000307173"/>
    </source>
</evidence>
<accession>A0A4T0X608</accession>
<protein>
    <submittedName>
        <fullName evidence="2">Uncharacterized protein</fullName>
    </submittedName>
</protein>
<comment type="caution">
    <text evidence="2">The sequence shown here is derived from an EMBL/GenBank/DDBJ whole genome shotgun (WGS) entry which is preliminary data.</text>
</comment>
<dbReference type="EMBL" id="SELW01000101">
    <property type="protein sequence ID" value="TID30869.1"/>
    <property type="molecule type" value="Genomic_DNA"/>
</dbReference>
<proteinExistence type="predicted"/>
<evidence type="ECO:0000313" key="2">
    <source>
        <dbReference type="EMBL" id="TID30869.1"/>
    </source>
</evidence>
<evidence type="ECO:0000256" key="1">
    <source>
        <dbReference type="SAM" id="MobiDB-lite"/>
    </source>
</evidence>
<dbReference type="Proteomes" id="UP000307173">
    <property type="component" value="Unassembled WGS sequence"/>
</dbReference>